<dbReference type="NCBIfam" id="TIGR01439">
    <property type="entry name" value="lp_hng_hel_AbrB"/>
    <property type="match status" value="1"/>
</dbReference>
<dbReference type="Proteomes" id="UP000002526">
    <property type="component" value="Chromosome"/>
</dbReference>
<dbReference type="HOGENOM" id="CLU_1755331_0_0_5"/>
<keyword evidence="3" id="KW-1185">Reference proteome</keyword>
<accession>Q89E65</accession>
<evidence type="ECO:0000313" key="3">
    <source>
        <dbReference type="Proteomes" id="UP000002526"/>
    </source>
</evidence>
<dbReference type="eggNOG" id="COG2002">
    <property type="taxonomic scope" value="Bacteria"/>
</dbReference>
<dbReference type="GO" id="GO:0003677">
    <property type="term" value="F:DNA binding"/>
    <property type="evidence" value="ECO:0007669"/>
    <property type="project" value="InterPro"/>
</dbReference>
<evidence type="ECO:0000259" key="1">
    <source>
        <dbReference type="SMART" id="SM00966"/>
    </source>
</evidence>
<dbReference type="Pfam" id="PF04014">
    <property type="entry name" value="MazE_antitoxin"/>
    <property type="match status" value="1"/>
</dbReference>
<name>Q89E65_BRADU</name>
<dbReference type="STRING" id="224911.AAV28_33765"/>
<dbReference type="SUPFAM" id="SSF89447">
    <property type="entry name" value="AbrB/MazE/MraZ-like"/>
    <property type="match status" value="1"/>
</dbReference>
<dbReference type="InterPro" id="IPR007159">
    <property type="entry name" value="SpoVT-AbrB_dom"/>
</dbReference>
<feature type="domain" description="SpoVT-AbrB" evidence="1">
    <location>
        <begin position="66"/>
        <end position="111"/>
    </location>
</feature>
<dbReference type="InParanoid" id="Q89E65"/>
<dbReference type="EnsemblBacteria" id="BAC52487">
    <property type="protein sequence ID" value="BAC52487"/>
    <property type="gene ID" value="BAC52487"/>
</dbReference>
<proteinExistence type="predicted"/>
<dbReference type="EMBL" id="BA000040">
    <property type="protein sequence ID" value="BAC52487.1"/>
    <property type="molecule type" value="Genomic_DNA"/>
</dbReference>
<reference evidence="3" key="1">
    <citation type="journal article" date="2002" name="DNA Res.">
        <title>Complete genomic sequence of nitrogen-fixing symbiotic bacterium Bradyrhizobium japonicum USDA110.</title>
        <authorList>
            <person name="Kaneko T."/>
            <person name="Nakamura Y."/>
            <person name="Sato S."/>
            <person name="Minamisawa K."/>
            <person name="Uchiumi T."/>
            <person name="Sasamoto S."/>
            <person name="Watanabe A."/>
            <person name="Idesawa K."/>
            <person name="Iriguchi M."/>
            <person name="Kawashima K."/>
            <person name="Kohara M."/>
            <person name="Matsumoto M."/>
            <person name="Shimpo S."/>
            <person name="Tsuruoka H."/>
            <person name="Wada T."/>
            <person name="Yamada M."/>
            <person name="Tabata S."/>
        </authorList>
    </citation>
    <scope>NUCLEOTIDE SEQUENCE [LARGE SCALE GENOMIC DNA]</scope>
    <source>
        <strain evidence="3">JCM 10833 / BCRC 13528 / IAM 13628 / NBRC 14792 / USDA 110</strain>
    </source>
</reference>
<sequence length="148" mass="16559">MHRSRHESDTRYAFSEDRLTCRAKHQLDGIICDDRSPLRPWPTNEPGISYLRLTGDVPMAADKLTTTVSSKGQVVLPKAIREEHRWRAGTRLTIESTPDGVLLKPSSPFPAAKPADVFASLPYRGKPKSVEEMEAGIAAEARRRHARD</sequence>
<evidence type="ECO:0000313" key="2">
    <source>
        <dbReference type="EMBL" id="BAC52487.1"/>
    </source>
</evidence>
<dbReference type="OrthoDB" id="7160352at2"/>
<gene>
    <name evidence="2" type="ordered locus">blr7222</name>
</gene>
<dbReference type="SMART" id="SM00966">
    <property type="entry name" value="SpoVT_AbrB"/>
    <property type="match status" value="1"/>
</dbReference>
<organism evidence="2 3">
    <name type="scientific">Bradyrhizobium diazoefficiens (strain JCM 10833 / BCRC 13528 / IAM 13628 / NBRC 14792 / USDA 110)</name>
    <dbReference type="NCBI Taxonomy" id="224911"/>
    <lineage>
        <taxon>Bacteria</taxon>
        <taxon>Pseudomonadati</taxon>
        <taxon>Pseudomonadota</taxon>
        <taxon>Alphaproteobacteria</taxon>
        <taxon>Hyphomicrobiales</taxon>
        <taxon>Nitrobacteraceae</taxon>
        <taxon>Bradyrhizobium</taxon>
    </lineage>
</organism>
<protein>
    <submittedName>
        <fullName evidence="2">Blr7222 protein</fullName>
    </submittedName>
</protein>
<dbReference type="KEGG" id="bja:blr7222"/>
<dbReference type="InterPro" id="IPR037914">
    <property type="entry name" value="SpoVT-AbrB_sf"/>
</dbReference>
<dbReference type="PATRIC" id="fig|224911.5.peg.7413"/>
<dbReference type="Gene3D" id="2.10.260.10">
    <property type="match status" value="1"/>
</dbReference>
<dbReference type="AlphaFoldDB" id="Q89E65"/>